<dbReference type="NCBIfam" id="NF033855">
    <property type="entry name" value="tRNA_MNMC2"/>
    <property type="match status" value="1"/>
</dbReference>
<organism evidence="13 14">
    <name type="scientific">Luminiphilus syltensis NOR5-1B</name>
    <dbReference type="NCBI Taxonomy" id="565045"/>
    <lineage>
        <taxon>Bacteria</taxon>
        <taxon>Pseudomonadati</taxon>
        <taxon>Pseudomonadota</taxon>
        <taxon>Gammaproteobacteria</taxon>
        <taxon>Cellvibrionales</taxon>
        <taxon>Halieaceae</taxon>
        <taxon>Luminiphilus</taxon>
    </lineage>
</organism>
<reference evidence="14" key="1">
    <citation type="journal article" date="2013" name="BMC Microbiol.">
        <title>Taxonomy and evolution of bacteriochlorophyll a-containing members of the OM60/NOR5 clade of marine gammaproteobacteria: description of Luminiphilus syltensis gen. nov., sp. nov., reclassification of Haliea rubra as Pseudohaliea rubra gen. nov., comb. nov., and emendation of Chromatocurvus halotolerans.</title>
        <authorList>
            <person name="Spring S."/>
            <person name="Riedel T."/>
            <person name="Sproer C."/>
            <person name="Yan S."/>
            <person name="Harder J."/>
            <person name="Fuchs B.M."/>
        </authorList>
    </citation>
    <scope>NUCLEOTIDE SEQUENCE [LARGE SCALE GENOMIC DNA]</scope>
    <source>
        <strain evidence="14">NOR51-B</strain>
    </source>
</reference>
<evidence type="ECO:0000256" key="2">
    <source>
        <dbReference type="ARBA" id="ARBA00022603"/>
    </source>
</evidence>
<dbReference type="Gene3D" id="3.30.9.10">
    <property type="entry name" value="D-Amino Acid Oxidase, subunit A, domain 2"/>
    <property type="match status" value="1"/>
</dbReference>
<dbReference type="InterPro" id="IPR036188">
    <property type="entry name" value="FAD/NAD-bd_sf"/>
</dbReference>
<dbReference type="InterPro" id="IPR047785">
    <property type="entry name" value="tRNA_MNMC2"/>
</dbReference>
<name>B8KXL4_9GAMM</name>
<dbReference type="EMBL" id="DS999411">
    <property type="protein sequence ID" value="EED36940.1"/>
    <property type="molecule type" value="Genomic_DNA"/>
</dbReference>
<gene>
    <name evidence="10" type="primary">mnmC</name>
    <name evidence="13" type="ORF">NOR51B_2893</name>
</gene>
<feature type="region of interest" description="FAD-dependent cmnm(5)s(2)U34 oxidoreductase" evidence="10">
    <location>
        <begin position="273"/>
        <end position="666"/>
    </location>
</feature>
<comment type="subcellular location">
    <subcellularLocation>
        <location evidence="10">Cytoplasm</location>
    </subcellularLocation>
</comment>
<evidence type="ECO:0000256" key="8">
    <source>
        <dbReference type="ARBA" id="ARBA00023002"/>
    </source>
</evidence>
<dbReference type="EC" id="2.1.1.61" evidence="10"/>
<evidence type="ECO:0000259" key="11">
    <source>
        <dbReference type="Pfam" id="PF01266"/>
    </source>
</evidence>
<keyword evidence="5 10" id="KW-0949">S-adenosyl-L-methionine</keyword>
<dbReference type="GO" id="GO:0002097">
    <property type="term" value="P:tRNA wobble base modification"/>
    <property type="evidence" value="ECO:0007669"/>
    <property type="project" value="UniProtKB-UniRule"/>
</dbReference>
<keyword evidence="6 10" id="KW-0819">tRNA processing</keyword>
<keyword evidence="4 10" id="KW-0808">Transferase</keyword>
<dbReference type="GO" id="GO:0050660">
    <property type="term" value="F:flavin adenine dinucleotide binding"/>
    <property type="evidence" value="ECO:0007669"/>
    <property type="project" value="UniProtKB-UniRule"/>
</dbReference>
<accession>B8KXL4</accession>
<dbReference type="NCBIfam" id="NF002481">
    <property type="entry name" value="PRK01747.1-2"/>
    <property type="match status" value="1"/>
</dbReference>
<dbReference type="GO" id="GO:0004808">
    <property type="term" value="F:tRNA (5-methylaminomethyl-2-thiouridylate)(34)-methyltransferase activity"/>
    <property type="evidence" value="ECO:0007669"/>
    <property type="project" value="UniProtKB-EC"/>
</dbReference>
<dbReference type="GO" id="GO:0032259">
    <property type="term" value="P:methylation"/>
    <property type="evidence" value="ECO:0007669"/>
    <property type="project" value="UniProtKB-KW"/>
</dbReference>
<keyword evidence="7 10" id="KW-0274">FAD</keyword>
<evidence type="ECO:0000256" key="1">
    <source>
        <dbReference type="ARBA" id="ARBA00022490"/>
    </source>
</evidence>
<dbReference type="Proteomes" id="UP000004699">
    <property type="component" value="Unassembled WGS sequence"/>
</dbReference>
<keyword evidence="2 10" id="KW-0489">Methyltransferase</keyword>
<evidence type="ECO:0000313" key="13">
    <source>
        <dbReference type="EMBL" id="EED36940.1"/>
    </source>
</evidence>
<comment type="function">
    <text evidence="10">Catalyzes the last two steps in the biosynthesis of 5-methylaminomethyl-2-thiouridine (mnm(5)s(2)U) at the wobble position (U34) in tRNA. Catalyzes the FAD-dependent demodification of cmnm(5)s(2)U34 to nm(5)s(2)U34, followed by the transfer of a methyl group from S-adenosyl-L-methionine to nm(5)s(2)U34, to form mnm(5)s(2)U34.</text>
</comment>
<dbReference type="InterPro" id="IPR023032">
    <property type="entry name" value="tRNA_MAMT_biosynth_bifunc_MnmC"/>
</dbReference>
<feature type="domain" description="MnmC-like methyltransferase" evidence="12">
    <location>
        <begin position="120"/>
        <end position="244"/>
    </location>
</feature>
<dbReference type="AlphaFoldDB" id="B8KXL4"/>
<comment type="catalytic activity">
    <reaction evidence="10">
        <text>5-aminomethyl-2-thiouridine(34) in tRNA + S-adenosyl-L-methionine = 5-methylaminomethyl-2-thiouridine(34) in tRNA + S-adenosyl-L-homocysteine + H(+)</text>
        <dbReference type="Rhea" id="RHEA:19569"/>
        <dbReference type="Rhea" id="RHEA-COMP:10195"/>
        <dbReference type="Rhea" id="RHEA-COMP:10197"/>
        <dbReference type="ChEBI" id="CHEBI:15378"/>
        <dbReference type="ChEBI" id="CHEBI:57856"/>
        <dbReference type="ChEBI" id="CHEBI:59789"/>
        <dbReference type="ChEBI" id="CHEBI:74454"/>
        <dbReference type="ChEBI" id="CHEBI:74455"/>
        <dbReference type="EC" id="2.1.1.61"/>
    </reaction>
</comment>
<dbReference type="EC" id="1.5.-.-" evidence="10"/>
<dbReference type="STRING" id="565045.NOR51B_2893"/>
<dbReference type="Pfam" id="PF01266">
    <property type="entry name" value="DAO"/>
    <property type="match status" value="1"/>
</dbReference>
<dbReference type="HAMAP" id="MF_01102">
    <property type="entry name" value="MnmC"/>
    <property type="match status" value="1"/>
</dbReference>
<dbReference type="PANTHER" id="PTHR13847">
    <property type="entry name" value="SARCOSINE DEHYDROGENASE-RELATED"/>
    <property type="match status" value="1"/>
</dbReference>
<dbReference type="InterPro" id="IPR017610">
    <property type="entry name" value="tRNA_S-uridine_synth_MnmC_C"/>
</dbReference>
<dbReference type="Pfam" id="PF05430">
    <property type="entry name" value="Methyltransf_30"/>
    <property type="match status" value="1"/>
</dbReference>
<dbReference type="Gene3D" id="3.50.50.60">
    <property type="entry name" value="FAD/NAD(P)-binding domain"/>
    <property type="match status" value="1"/>
</dbReference>
<dbReference type="OrthoDB" id="9786494at2"/>
<evidence type="ECO:0000256" key="5">
    <source>
        <dbReference type="ARBA" id="ARBA00022691"/>
    </source>
</evidence>
<evidence type="ECO:0000256" key="4">
    <source>
        <dbReference type="ARBA" id="ARBA00022679"/>
    </source>
</evidence>
<dbReference type="GO" id="GO:0005737">
    <property type="term" value="C:cytoplasm"/>
    <property type="evidence" value="ECO:0007669"/>
    <property type="project" value="UniProtKB-SubCell"/>
</dbReference>
<dbReference type="InterPro" id="IPR008471">
    <property type="entry name" value="MnmC-like_methylTransf"/>
</dbReference>
<dbReference type="RefSeq" id="WP_009021681.1">
    <property type="nucleotide sequence ID" value="NZ_DS999411.1"/>
</dbReference>
<sequence>MINRQNKPWEQPEKPAIDVSANGLSSTRFDDVYFSARDPIGESRYTFLEGNALESRFRGLSSDERFTIIESGFGTGLNFLLTQELWQRCAPKGARLHYIGIDAYPLDATQINTISANHPSLTKAWQTLIERWPPAVSGCHRRRWAGEQVTLDLWWDDAREVLADTASHCRQWVNAWFLDGFAPSKNPDMWHEGLYPLMAQQSQPGATVATFTAAGAVRRGLTAAGFEVSKAPGFGRKREALRAVIKQARPMRAVLTPWDAAEPSPEVDRTLVLGAGLAGAWIARTLAERGVHVSVLERGEIAAGGSSNLQGLTYTRLSRRYGELSDFTLAAYAFALDAYKQRFHSGELIDDVDGARCGYLQLSEDEATLGHLEQVLGGSGAMARILNPQQASETLGLKVSQSAIDYPGAFWLNPPAVVQSLLTHPNIELQKGLGTVTLHREDERWWARSGSGESLDCAPLAVIACAMDSGTPLGIDWLPLQTIRGQTTHLPTNKSLAKLNRALCHKGYIAPARKGIHCIGASYGPNEALIDERVEEHGENLGKLLRAVPDLNPQDFADGLTGHVALRCNSSDYLPLVGAVPDAPAFELGYAALQHNSRQVIAECPPLQPGLYLLTALGSRGLTYAPLAAELIASQIFGDPPPLPRYLQRAITPARFLFRAIKRGTR</sequence>
<evidence type="ECO:0000256" key="3">
    <source>
        <dbReference type="ARBA" id="ARBA00022630"/>
    </source>
</evidence>
<evidence type="ECO:0000313" key="14">
    <source>
        <dbReference type="Proteomes" id="UP000004699"/>
    </source>
</evidence>
<dbReference type="eggNOG" id="COG4121">
    <property type="taxonomic scope" value="Bacteria"/>
</dbReference>
<proteinExistence type="inferred from homology"/>
<evidence type="ECO:0000259" key="12">
    <source>
        <dbReference type="Pfam" id="PF05430"/>
    </source>
</evidence>
<dbReference type="HOGENOM" id="CLU_022427_2_1_6"/>
<protein>
    <recommendedName>
        <fullName evidence="10">tRNA 5-methylaminomethyl-2-thiouridine biosynthesis bifunctional protein MnmC</fullName>
        <shortName evidence="10">tRNA mnm(5)s(2)U biosynthesis bifunctional protein</shortName>
    </recommendedName>
    <domain>
        <recommendedName>
            <fullName evidence="10">tRNA (mnm(5)s(2)U34)-methyltransferase</fullName>
            <ecNumber evidence="10">2.1.1.61</ecNumber>
        </recommendedName>
    </domain>
    <domain>
        <recommendedName>
            <fullName evidence="10">FAD-dependent cmnm(5)s(2)U34 oxidoreductase</fullName>
            <ecNumber evidence="10">1.5.-.-</ecNumber>
        </recommendedName>
    </domain>
</protein>
<keyword evidence="9 10" id="KW-0511">Multifunctional enzyme</keyword>
<dbReference type="InterPro" id="IPR029063">
    <property type="entry name" value="SAM-dependent_MTases_sf"/>
</dbReference>
<keyword evidence="3 10" id="KW-0285">Flavoprotein</keyword>
<dbReference type="SUPFAM" id="SSF51905">
    <property type="entry name" value="FAD/NAD(P)-binding domain"/>
    <property type="match status" value="1"/>
</dbReference>
<evidence type="ECO:0000256" key="7">
    <source>
        <dbReference type="ARBA" id="ARBA00022827"/>
    </source>
</evidence>
<dbReference type="eggNOG" id="COG0665">
    <property type="taxonomic scope" value="Bacteria"/>
</dbReference>
<feature type="domain" description="FAD dependent oxidoreductase" evidence="11">
    <location>
        <begin position="270"/>
        <end position="634"/>
    </location>
</feature>
<feature type="region of interest" description="tRNA (mnm(5)s(2)U34)-methyltransferase" evidence="10">
    <location>
        <begin position="1"/>
        <end position="246"/>
    </location>
</feature>
<dbReference type="Gene3D" id="3.40.50.150">
    <property type="entry name" value="Vaccinia Virus protein VP39"/>
    <property type="match status" value="1"/>
</dbReference>
<comment type="similarity">
    <text evidence="10">In the N-terminal section; belongs to the methyltransferase superfamily. tRNA (mnm(5)s(2)U34)-methyltransferase family.</text>
</comment>
<comment type="similarity">
    <text evidence="10">In the C-terminal section; belongs to the DAO family.</text>
</comment>
<dbReference type="InterPro" id="IPR006076">
    <property type="entry name" value="FAD-dep_OxRdtase"/>
</dbReference>
<dbReference type="GO" id="GO:0016645">
    <property type="term" value="F:oxidoreductase activity, acting on the CH-NH group of donors"/>
    <property type="evidence" value="ECO:0007669"/>
    <property type="project" value="InterPro"/>
</dbReference>
<evidence type="ECO:0000256" key="6">
    <source>
        <dbReference type="ARBA" id="ARBA00022694"/>
    </source>
</evidence>
<evidence type="ECO:0000256" key="9">
    <source>
        <dbReference type="ARBA" id="ARBA00023268"/>
    </source>
</evidence>
<comment type="cofactor">
    <cofactor evidence="10">
        <name>FAD</name>
        <dbReference type="ChEBI" id="CHEBI:57692"/>
    </cofactor>
</comment>
<evidence type="ECO:0000256" key="10">
    <source>
        <dbReference type="HAMAP-Rule" id="MF_01102"/>
    </source>
</evidence>
<dbReference type="PANTHER" id="PTHR13847:SF283">
    <property type="entry name" value="TRNA 5-METHYLAMINOMETHYL-2-THIOURIDINE BIOSYNTHESIS BIFUNCTIONAL PROTEIN MNMC"/>
    <property type="match status" value="1"/>
</dbReference>
<keyword evidence="1 10" id="KW-0963">Cytoplasm</keyword>
<dbReference type="NCBIfam" id="TIGR03197">
    <property type="entry name" value="MnmC_Cterm"/>
    <property type="match status" value="1"/>
</dbReference>
<keyword evidence="8 10" id="KW-0560">Oxidoreductase</keyword>
<keyword evidence="14" id="KW-1185">Reference proteome</keyword>